<accession>A0ABU8TYL8</accession>
<sequence>MLHDQGPSKVPAPLSRWYGAFAPRARFEELRASVEALGHTIELDDPSGDIHRYRVPGSGTRVFVVADPDPYGYGDHDPDDPEEVQIGDIWSIDVAPAWWR</sequence>
<gene>
    <name evidence="1" type="ORF">WKI68_00780</name>
</gene>
<proteinExistence type="predicted"/>
<dbReference type="EMBL" id="JBBKAM010000002">
    <property type="protein sequence ID" value="MEJ8640356.1"/>
    <property type="molecule type" value="Genomic_DNA"/>
</dbReference>
<evidence type="ECO:0000313" key="1">
    <source>
        <dbReference type="EMBL" id="MEJ8640356.1"/>
    </source>
</evidence>
<protein>
    <submittedName>
        <fullName evidence="1">Uncharacterized protein</fullName>
    </submittedName>
</protein>
<keyword evidence="2" id="KW-1185">Reference proteome</keyword>
<reference evidence="1 2" key="1">
    <citation type="submission" date="2024-03" db="EMBL/GenBank/DDBJ databases">
        <title>Novel Streptomyces species of biotechnological and ecological value are a feature of Machair soil.</title>
        <authorList>
            <person name="Prole J.R."/>
            <person name="Goodfellow M."/>
            <person name="Allenby N."/>
            <person name="Ward A.C."/>
        </authorList>
    </citation>
    <scope>NUCLEOTIDE SEQUENCE [LARGE SCALE GENOMIC DNA]</scope>
    <source>
        <strain evidence="1 2">MS1.HAVA.3</strain>
    </source>
</reference>
<evidence type="ECO:0000313" key="2">
    <source>
        <dbReference type="Proteomes" id="UP001382904"/>
    </source>
</evidence>
<name>A0ABU8TYL8_9ACTN</name>
<dbReference type="Proteomes" id="UP001382904">
    <property type="component" value="Unassembled WGS sequence"/>
</dbReference>
<comment type="caution">
    <text evidence="1">The sequence shown here is derived from an EMBL/GenBank/DDBJ whole genome shotgun (WGS) entry which is preliminary data.</text>
</comment>
<organism evidence="1 2">
    <name type="scientific">Streptomyces caledonius</name>
    <dbReference type="NCBI Taxonomy" id="3134107"/>
    <lineage>
        <taxon>Bacteria</taxon>
        <taxon>Bacillati</taxon>
        <taxon>Actinomycetota</taxon>
        <taxon>Actinomycetes</taxon>
        <taxon>Kitasatosporales</taxon>
        <taxon>Streptomycetaceae</taxon>
        <taxon>Streptomyces</taxon>
    </lineage>
</organism>